<sequence length="64" mass="7265">MNKTEVIEHFGSKSKAAVALNMSKQAIGQWGGSVPELRQYQIEVITNGRLKSDFTKKRLRQEKC</sequence>
<dbReference type="Pfam" id="PF14549">
    <property type="entry name" value="P22_Cro"/>
    <property type="match status" value="1"/>
</dbReference>
<dbReference type="InterPro" id="IPR010982">
    <property type="entry name" value="Lambda_DNA-bd_dom_sf"/>
</dbReference>
<dbReference type="GO" id="GO:0003677">
    <property type="term" value="F:DNA binding"/>
    <property type="evidence" value="ECO:0007669"/>
    <property type="project" value="InterPro"/>
</dbReference>
<dbReference type="GeneID" id="77344855"/>
<dbReference type="AlphaFoldDB" id="A0A7V7NRB4"/>
<dbReference type="Proteomes" id="UP000423756">
    <property type="component" value="Unassembled WGS sequence"/>
</dbReference>
<evidence type="ECO:0000313" key="1">
    <source>
        <dbReference type="EMBL" id="KAB0476547.1"/>
    </source>
</evidence>
<name>A0A7V7NRB4_9VIBR</name>
<gene>
    <name evidence="1" type="ORF">F7Q91_19095</name>
</gene>
<accession>A0A7V7NRB4</accession>
<dbReference type="Gene3D" id="1.10.260.40">
    <property type="entry name" value="lambda repressor-like DNA-binding domains"/>
    <property type="match status" value="1"/>
</dbReference>
<dbReference type="SUPFAM" id="SSF47413">
    <property type="entry name" value="lambda repressor-like DNA-binding domains"/>
    <property type="match status" value="1"/>
</dbReference>
<evidence type="ECO:0000313" key="2">
    <source>
        <dbReference type="Proteomes" id="UP000423756"/>
    </source>
</evidence>
<proteinExistence type="predicted"/>
<comment type="caution">
    <text evidence="1">The sequence shown here is derived from an EMBL/GenBank/DDBJ whole genome shotgun (WGS) entry which is preliminary data.</text>
</comment>
<protein>
    <submittedName>
        <fullName evidence="1">Cro/Cl family transcriptional regulator</fullName>
    </submittedName>
</protein>
<reference evidence="1 2" key="1">
    <citation type="submission" date="2019-09" db="EMBL/GenBank/DDBJ databases">
        <title>Draft genome sequences of 48 bacterial type strains from the CCUG.</title>
        <authorList>
            <person name="Tunovic T."/>
            <person name="Pineiro-Iglesias B."/>
            <person name="Unosson C."/>
            <person name="Inganas E."/>
            <person name="Ohlen M."/>
            <person name="Cardew S."/>
            <person name="Jensie-Markopoulos S."/>
            <person name="Salva-Serra F."/>
            <person name="Jaen-Luchoro D."/>
            <person name="Karlsson R."/>
            <person name="Svensson-Stadler L."/>
            <person name="Chun J."/>
            <person name="Moore E."/>
        </authorList>
    </citation>
    <scope>NUCLEOTIDE SEQUENCE [LARGE SCALE GENOMIC DNA]</scope>
    <source>
        <strain evidence="1 2">CCUG 48643</strain>
    </source>
</reference>
<dbReference type="RefSeq" id="WP_150897847.1">
    <property type="nucleotide sequence ID" value="NZ_AP025468.1"/>
</dbReference>
<dbReference type="EMBL" id="VZPX01000047">
    <property type="protein sequence ID" value="KAB0476547.1"/>
    <property type="molecule type" value="Genomic_DNA"/>
</dbReference>
<organism evidence="1 2">
    <name type="scientific">Vibrio chagasii</name>
    <dbReference type="NCBI Taxonomy" id="170679"/>
    <lineage>
        <taxon>Bacteria</taxon>
        <taxon>Pseudomonadati</taxon>
        <taxon>Pseudomonadota</taxon>
        <taxon>Gammaproteobacteria</taxon>
        <taxon>Vibrionales</taxon>
        <taxon>Vibrionaceae</taxon>
        <taxon>Vibrio</taxon>
    </lineage>
</organism>